<dbReference type="PANTHER" id="PTHR11811">
    <property type="entry name" value="6-PHOSPHOGLUCONATE DEHYDROGENASE"/>
    <property type="match status" value="1"/>
</dbReference>
<evidence type="ECO:0000313" key="7">
    <source>
        <dbReference type="Proteomes" id="UP000184485"/>
    </source>
</evidence>
<dbReference type="InterPro" id="IPR036291">
    <property type="entry name" value="NAD(P)-bd_dom_sf"/>
</dbReference>
<evidence type="ECO:0000313" key="6">
    <source>
        <dbReference type="EMBL" id="SHG30281.1"/>
    </source>
</evidence>
<dbReference type="Pfam" id="PF03446">
    <property type="entry name" value="NAD_binding_2"/>
    <property type="match status" value="1"/>
</dbReference>
<evidence type="ECO:0000259" key="5">
    <source>
        <dbReference type="SMART" id="SM01350"/>
    </source>
</evidence>
<dbReference type="InterPro" id="IPR006183">
    <property type="entry name" value="Pgluconate_DH"/>
</dbReference>
<dbReference type="GO" id="GO:0019521">
    <property type="term" value="P:D-gluconate metabolic process"/>
    <property type="evidence" value="ECO:0007669"/>
    <property type="project" value="UniProtKB-KW"/>
</dbReference>
<gene>
    <name evidence="6" type="ORF">SAMN02745157_3962</name>
</gene>
<dbReference type="SUPFAM" id="SSF48179">
    <property type="entry name" value="6-phosphogluconate dehydrogenase C-terminal domain-like"/>
    <property type="match status" value="1"/>
</dbReference>
<dbReference type="Gene3D" id="3.40.50.720">
    <property type="entry name" value="NAD(P)-binding Rossmann-like Domain"/>
    <property type="match status" value="1"/>
</dbReference>
<evidence type="ECO:0000256" key="4">
    <source>
        <dbReference type="ARBA" id="ARBA00023064"/>
    </source>
</evidence>
<evidence type="ECO:0000256" key="2">
    <source>
        <dbReference type="ARBA" id="ARBA00008419"/>
    </source>
</evidence>
<dbReference type="STRING" id="1122133.SAMN02745157_3962"/>
<dbReference type="GO" id="GO:0050661">
    <property type="term" value="F:NADP binding"/>
    <property type="evidence" value="ECO:0007669"/>
    <property type="project" value="InterPro"/>
</dbReference>
<dbReference type="InterPro" id="IPR006114">
    <property type="entry name" value="6PGDH_C"/>
</dbReference>
<keyword evidence="4" id="KW-0311">Gluconate utilization</keyword>
<dbReference type="GO" id="GO:0004616">
    <property type="term" value="F:phosphogluconate dehydrogenase (decarboxylating) activity"/>
    <property type="evidence" value="ECO:0007669"/>
    <property type="project" value="InterPro"/>
</dbReference>
<organism evidence="6 7">
    <name type="scientific">Kaistia soli DSM 19436</name>
    <dbReference type="NCBI Taxonomy" id="1122133"/>
    <lineage>
        <taxon>Bacteria</taxon>
        <taxon>Pseudomonadati</taxon>
        <taxon>Pseudomonadota</taxon>
        <taxon>Alphaproteobacteria</taxon>
        <taxon>Hyphomicrobiales</taxon>
        <taxon>Kaistiaceae</taxon>
        <taxon>Kaistia</taxon>
    </lineage>
</organism>
<dbReference type="Proteomes" id="UP000184485">
    <property type="component" value="Unassembled WGS sequence"/>
</dbReference>
<dbReference type="PRINTS" id="PR00076">
    <property type="entry name" value="6PGDHDRGNASE"/>
</dbReference>
<comment type="pathway">
    <text evidence="1">Carbohydrate degradation; pentose phosphate pathway.</text>
</comment>
<name>A0A1M5IPV3_9HYPH</name>
<dbReference type="Pfam" id="PF00393">
    <property type="entry name" value="6PGD"/>
    <property type="match status" value="1"/>
</dbReference>
<keyword evidence="7" id="KW-1185">Reference proteome</keyword>
<proteinExistence type="inferred from homology"/>
<dbReference type="NCBIfam" id="TIGR00872">
    <property type="entry name" value="gnd_rel"/>
    <property type="match status" value="1"/>
</dbReference>
<dbReference type="InterPro" id="IPR008927">
    <property type="entry name" value="6-PGluconate_DH-like_C_sf"/>
</dbReference>
<dbReference type="SMART" id="SM01350">
    <property type="entry name" value="6PGD"/>
    <property type="match status" value="1"/>
</dbReference>
<reference evidence="6 7" key="1">
    <citation type="submission" date="2016-11" db="EMBL/GenBank/DDBJ databases">
        <authorList>
            <person name="Jaros S."/>
            <person name="Januszkiewicz K."/>
            <person name="Wedrychowicz H."/>
        </authorList>
    </citation>
    <scope>NUCLEOTIDE SEQUENCE [LARGE SCALE GENOMIC DNA]</scope>
    <source>
        <strain evidence="6 7">DSM 19436</strain>
    </source>
</reference>
<feature type="domain" description="6-phosphogluconate dehydrogenase C-terminal" evidence="5">
    <location>
        <begin position="185"/>
        <end position="320"/>
    </location>
</feature>
<evidence type="ECO:0000256" key="3">
    <source>
        <dbReference type="ARBA" id="ARBA00023002"/>
    </source>
</evidence>
<sequence length="325" mass="34628">MQLGIIGLGRMGGNIAKRLMDGGHTTVVYDRSTDAVKASVSAGATGASSLEDLVAKLAKPCAIWVMLPAGAPTEDTITALAAMLAPGDTLIDGGNSFYKDDIRRAKALAEKGLNYIDVGTSGGVWGLERGYCMMIGGDAAEVMRLDPIFATLAPGLGTIERTAGRTKTDDRAEHGYIHAGPAGAGHFVKMVHNGIEYGMMQAYAEGFDVLKMKNSNNLPPEERYDLDMTDIAEVWRRGSVISSWLLDLTALALASDAELAKYSGSVADSGEGRWTVEAAIEEAVPIPVLATALFARFRSREEHTYADRLLSAMRFGFGGHVEIPQ</sequence>
<dbReference type="SUPFAM" id="SSF51735">
    <property type="entry name" value="NAD(P)-binding Rossmann-fold domains"/>
    <property type="match status" value="1"/>
</dbReference>
<accession>A0A1M5IPV3</accession>
<dbReference type="InterPro" id="IPR006115">
    <property type="entry name" value="6PGDH_NADP-bd"/>
</dbReference>
<dbReference type="UniPathway" id="UPA00115"/>
<dbReference type="RefSeq" id="WP_073056275.1">
    <property type="nucleotide sequence ID" value="NZ_FQUP01000004.1"/>
</dbReference>
<evidence type="ECO:0000256" key="1">
    <source>
        <dbReference type="ARBA" id="ARBA00004959"/>
    </source>
</evidence>
<comment type="similarity">
    <text evidence="2">Belongs to the 6-phosphogluconate dehydrogenase family.</text>
</comment>
<dbReference type="OrthoDB" id="9804542at2"/>
<dbReference type="EMBL" id="FQUP01000004">
    <property type="protein sequence ID" value="SHG30281.1"/>
    <property type="molecule type" value="Genomic_DNA"/>
</dbReference>
<dbReference type="NCBIfam" id="NF007161">
    <property type="entry name" value="PRK09599.1"/>
    <property type="match status" value="1"/>
</dbReference>
<dbReference type="Gene3D" id="1.10.1040.10">
    <property type="entry name" value="N-(1-d-carboxylethyl)-l-norvaline Dehydrogenase, domain 2"/>
    <property type="match status" value="1"/>
</dbReference>
<dbReference type="GO" id="GO:0006098">
    <property type="term" value="P:pentose-phosphate shunt"/>
    <property type="evidence" value="ECO:0007669"/>
    <property type="project" value="UniProtKB-UniPathway"/>
</dbReference>
<protein>
    <submittedName>
        <fullName evidence="6">6-phosphogluconate dehydrogenase</fullName>
    </submittedName>
</protein>
<dbReference type="InterPro" id="IPR013328">
    <property type="entry name" value="6PGD_dom2"/>
</dbReference>
<dbReference type="AlphaFoldDB" id="A0A1M5IPV3"/>
<keyword evidence="3" id="KW-0560">Oxidoreductase</keyword>
<dbReference type="InterPro" id="IPR004849">
    <property type="entry name" value="6DGDH_YqeC"/>
</dbReference>